<dbReference type="Proteomes" id="UP000222894">
    <property type="component" value="Genome"/>
</dbReference>
<sequence>MSSGKAIARTIKKHERRRFNDIAAIRNVLNSMTDPRLDCIHTRTVLRIMGVSGEKTQWPTHQFGSRFLPVWFWTKVDRVMKETLLHPRGSVVETEYHYHAAKATVREIKLSLNDDAVKIARLLGIEIFSTNWAHYHNLAVLTRTRRIETIEKKTRVRPAKPKAVEMHASTERIDQVERSHTGENLEGLTDQLKQISELTIKLEALSDEACDVKHKILNLRAEVKRRLSEDFGI</sequence>
<name>A0A219Y9A0_9CAUD</name>
<protein>
    <submittedName>
        <fullName evidence="1">Uncharacterized protein</fullName>
    </submittedName>
</protein>
<evidence type="ECO:0000313" key="1">
    <source>
        <dbReference type="EMBL" id="APU00546.1"/>
    </source>
</evidence>
<organism evidence="1 2">
    <name type="scientific">Aeromonas phage 44RR2.8t.2</name>
    <dbReference type="NCBI Taxonomy" id="1932900"/>
    <lineage>
        <taxon>Viruses</taxon>
        <taxon>Duplodnaviria</taxon>
        <taxon>Heunggongvirae</taxon>
        <taxon>Uroviricota</taxon>
        <taxon>Caudoviricetes</taxon>
        <taxon>Pantevenvirales</taxon>
        <taxon>Straboviridae</taxon>
        <taxon>Biquartavirus</taxon>
        <taxon>Biquartavirus 44RR2</taxon>
    </lineage>
</organism>
<proteinExistence type="predicted"/>
<dbReference type="EMBL" id="KY290948">
    <property type="protein sequence ID" value="APU00546.1"/>
    <property type="molecule type" value="Genomic_DNA"/>
</dbReference>
<evidence type="ECO:0000313" key="2">
    <source>
        <dbReference type="Proteomes" id="UP000222894"/>
    </source>
</evidence>
<reference evidence="1 2" key="1">
    <citation type="journal article" date="2017" name="Sci. Rep.">
        <title>Characterization and diversity of phages infecting Aeromonas salmonicida subsp. salmonicida.</title>
        <authorList>
            <person name="Vincent A.T."/>
            <person name="Paquet V.E."/>
            <person name="Bernatchez A."/>
            <person name="Tremblay D.M."/>
            <person name="Moineau S."/>
            <person name="Charette S.J."/>
        </authorList>
    </citation>
    <scope>NUCLEOTIDE SEQUENCE [LARGE SCALE GENOMIC DNA]</scope>
</reference>
<accession>A0A219Y9A0</accession>